<evidence type="ECO:0000313" key="2">
    <source>
        <dbReference type="Proteomes" id="UP001277972"/>
    </source>
</evidence>
<comment type="caution">
    <text evidence="1">The sequence shown here is derived from an EMBL/GenBank/DDBJ whole genome shotgun (WGS) entry which is preliminary data.</text>
</comment>
<protein>
    <submittedName>
        <fullName evidence="1">YhgE/Pip domain-containing protein</fullName>
    </submittedName>
</protein>
<proteinExistence type="predicted"/>
<reference evidence="1" key="1">
    <citation type="submission" date="2023-11" db="EMBL/GenBank/DDBJ databases">
        <title>Gracilibacillus pellucida a moderately halophilic bacterium isolated from saline soil in Xinjiang province.</title>
        <authorList>
            <person name="Zhang Z."/>
            <person name="Tan F."/>
            <person name="Wang Y."/>
            <person name="Xia M."/>
        </authorList>
    </citation>
    <scope>NUCLEOTIDE SEQUENCE</scope>
    <source>
        <strain evidence="1">S3-1-1</strain>
    </source>
</reference>
<sequence length="589" mass="64409">MRIKRLLLLLMISVLVLSPFTMVSASTTPAKDEVVYTTLASTGEELDTYVVNSFEMNEEGEVVDYGDYTAVKNLTDLSEISQSGDEVSFEGSGDSFYYQGTLDNKSLPWKFSVDYKLNGEEMNPEEMLGKDGHLTLEIKTSTNKDANSVFIENYLLQISLTLDGDKYQQIKAEDATIANAGMNKQATFTVMPENDADFEIHADVTDFEMDGMEISAIPSSMSVDTPDVDDVTEDFETLADATAELDDGVGELVDGIADLTSGVTELKDGSSEYEKGIKQVSDGSSDLLSGSESIDQALKTMKNAMDQDVETGDFTALQTGLEQIAEGLQNASEGLATLQENYQAAYQALDQAIDNVPEASVSENEIAELYQSGADQEVLDKLVQSYEAAQVVKATYEQVREAFGAVSPTLEEVTSGHDEMASSLSTMAAQIAAASEGTDIQESLNELQQGLTSLSDNYAEFHTGLQQYTNGVDELANVYHDLHNGIVEVDNGTAEFGNGVKELHDGTTELADSTSDLPDQMQDEIDDMINDFDKSDFDAESFVSDKNNNVDSVQFVIQTEGVTKDESDDNEQEVEEEKSFWDRFLDLFR</sequence>
<gene>
    <name evidence="1" type="ORF">SH601_07580</name>
</gene>
<accession>A0ACC6M4F3</accession>
<dbReference type="Proteomes" id="UP001277972">
    <property type="component" value="Unassembled WGS sequence"/>
</dbReference>
<keyword evidence="2" id="KW-1185">Reference proteome</keyword>
<name>A0ACC6M4F3_9BACI</name>
<dbReference type="EMBL" id="JAWZSR010000003">
    <property type="protein sequence ID" value="MDX8045850.1"/>
    <property type="molecule type" value="Genomic_DNA"/>
</dbReference>
<evidence type="ECO:0000313" key="1">
    <source>
        <dbReference type="EMBL" id="MDX8045850.1"/>
    </source>
</evidence>
<organism evidence="1 2">
    <name type="scientific">Gracilibacillus pellucidus</name>
    <dbReference type="NCBI Taxonomy" id="3095368"/>
    <lineage>
        <taxon>Bacteria</taxon>
        <taxon>Bacillati</taxon>
        <taxon>Bacillota</taxon>
        <taxon>Bacilli</taxon>
        <taxon>Bacillales</taxon>
        <taxon>Bacillaceae</taxon>
        <taxon>Gracilibacillus</taxon>
    </lineage>
</organism>